<evidence type="ECO:0000259" key="2">
    <source>
        <dbReference type="Pfam" id="PF22066"/>
    </source>
</evidence>
<protein>
    <submittedName>
        <fullName evidence="4">Centrosomal protein of 192 kDa-like</fullName>
    </submittedName>
</protein>
<dbReference type="GO" id="GO:0005737">
    <property type="term" value="C:cytoplasm"/>
    <property type="evidence" value="ECO:0007669"/>
    <property type="project" value="TreeGrafter"/>
</dbReference>
<dbReference type="GO" id="GO:0071539">
    <property type="term" value="P:protein localization to centrosome"/>
    <property type="evidence" value="ECO:0007669"/>
    <property type="project" value="InterPro"/>
</dbReference>
<feature type="region of interest" description="Disordered" evidence="1">
    <location>
        <begin position="1"/>
        <end position="156"/>
    </location>
</feature>
<feature type="compositionally biased region" description="Low complexity" evidence="1">
    <location>
        <begin position="1194"/>
        <end position="1206"/>
    </location>
</feature>
<feature type="compositionally biased region" description="Basic and acidic residues" evidence="1">
    <location>
        <begin position="835"/>
        <end position="850"/>
    </location>
</feature>
<feature type="region of interest" description="Disordered" evidence="1">
    <location>
        <begin position="1019"/>
        <end position="1038"/>
    </location>
</feature>
<dbReference type="Gene3D" id="2.60.40.10">
    <property type="entry name" value="Immunoglobulins"/>
    <property type="match status" value="1"/>
</dbReference>
<dbReference type="GO" id="GO:0051298">
    <property type="term" value="P:centrosome duplication"/>
    <property type="evidence" value="ECO:0007669"/>
    <property type="project" value="InterPro"/>
</dbReference>
<dbReference type="Pfam" id="PF22066">
    <property type="entry name" value="Cep192_D8"/>
    <property type="match status" value="1"/>
</dbReference>
<dbReference type="GO" id="GO:0090307">
    <property type="term" value="P:mitotic spindle assembly"/>
    <property type="evidence" value="ECO:0007669"/>
    <property type="project" value="TreeGrafter"/>
</dbReference>
<gene>
    <name evidence="4" type="primary">Cep192-L</name>
    <name evidence="4" type="ORF">Hamer_G012490</name>
</gene>
<feature type="compositionally biased region" description="Polar residues" evidence="1">
    <location>
        <begin position="91"/>
        <end position="106"/>
    </location>
</feature>
<keyword evidence="5" id="KW-1185">Reference proteome</keyword>
<dbReference type="GO" id="GO:0019901">
    <property type="term" value="F:protein kinase binding"/>
    <property type="evidence" value="ECO:0007669"/>
    <property type="project" value="TreeGrafter"/>
</dbReference>
<feature type="compositionally biased region" description="Pro residues" evidence="1">
    <location>
        <begin position="121"/>
        <end position="140"/>
    </location>
</feature>
<reference evidence="4" key="1">
    <citation type="journal article" date="2021" name="Sci. Adv.">
        <title>The American lobster genome reveals insights on longevity, neural, and immune adaptations.</title>
        <authorList>
            <person name="Polinski J.M."/>
            <person name="Zimin A.V."/>
            <person name="Clark K.F."/>
            <person name="Kohn A.B."/>
            <person name="Sadowski N."/>
            <person name="Timp W."/>
            <person name="Ptitsyn A."/>
            <person name="Khanna P."/>
            <person name="Romanova D.Y."/>
            <person name="Williams P."/>
            <person name="Greenwood S.J."/>
            <person name="Moroz L.L."/>
            <person name="Walt D.R."/>
            <person name="Bodnar A.G."/>
        </authorList>
    </citation>
    <scope>NUCLEOTIDE SEQUENCE</scope>
    <source>
        <strain evidence="4">GMGI-L3</strain>
    </source>
</reference>
<dbReference type="InterPro" id="IPR013783">
    <property type="entry name" value="Ig-like_fold"/>
</dbReference>
<sequence>MSGLSATSLSSLPGSSATSLSSLPGSSNTTPHHHARVVSHPTPHHHCQGRQPPHSSSLPGLSATPPPPHRQGHQPPHPHHHCQGHQPPHLITTTGPSHLTSSSLPGSQHPPHIITAKHQPPHLPPPGPSATLPHQPPGPSATPLSSSPPGRQPPHLIITARSSATSLIITARPPPPHSPHCQVVSHLTLLTARDVSHLTLIITARVVSHLTLLTARVISHLTLIITARVVSHLTLLTARVVSHLTLLTARVVRFDAGQISARSTIFGNELEESKLLSTSCNSLGSFGEAVSKLDENDFYDENRSCFRGDSNDWFKADQVELAREFEGEAFHAPNLDFLEEEEKENCEAFKFIEEDACTNNQLDFSCFSGIHGVAEITVRPSWIISPDKKLVGPGNKMLAGDPILNDEIDQSIITGLGRNSNLTVDDDCILDMAGPPQATSTVGNKKSREDLARKYLIALEEASEGFSDGSGQFKNTVGSSQIANKDHSQSHRTVLESLAVSEKRIHSTLQGKSLTREPSCFGSMLDVPLINIDNLSEERKDKLIRSPPPEVVQIDSDTDLSGGEDSDLSQGKVEDLLPSGLDGKYLQHSLDIMRCQDPHMSQDRSYALSTHTEAKGWHSDSTACDVEGWIEGLPSTLLQPQHSLLNECNEKEIDSLSKLASREWDTRDEVLKTASFDDDYDDDAFVSNKVRFDAGQISARSTIFGNELEESTTIHIMSCFRGIQMTGLRQIRLSWPESLRRGISCTKFGFPGRRRKENCEAFKFIEEDACTNNQLDFFLFSGIHGVAEITVSLILEKLFILLQQRGSLPLIEITMEDSQMLQSYSQSALKEEQETKASEKAAEFNRDSKKNSGSSGSDTVTLKNHFLRQQKSLIRVEKSLLQNLSTIDTNKMLEKTLNDIKGPISAEMINCFLSDALALIEKIIQMTQEKSVLHKTLDVTDLDVSAEVLELRRRRILQSKQQTKIDHKAEAKSVGKESIGREATQKLVNNSETKFLQPPQSSCMPKPITGIPHKHMEKLKASRTNSAPGEATYSHQSKIMSNDLQTKFDDTNVDESIKLVQYKSTILEDTHKLQLPSFLEGNSGGFDSSTPCAPRPKSRSNISPLSDKPQEKGGGQTAVENCKQIIHPATQRALPRMGLSSSSVKMPVALNQIKVPAQLGRGPSVVSDKSHTRGIQNPVSNHKFASPQTSELQATNASSSSNATDAPTIRSTSVPAGLQSLGVAAGVVPVNYQSVNYIQTFRQHHSQENIAQETDSGESLNLPQQVLFPNKSPLIFTTQVLAGSRSLSNWCRNVDRFPTSVSGLLFKPSYFIEPRNKCEIKLRVCSQFKGLLEAILEVQMSDLTKGSGTSVAASQVSVQTLIVCAKINEPDVAVTSPIFYWNSNKNEFAKLISPTHLALELPAALSESGVVGVKSHLQVELDTPDNSTMIIAAFPVKVGVLGSNKGQSRMDVVLKPCQEFALSLFLCPTAIEPLSGTLVCKFRGVVNLHKCKIPLQGYGGKSELMIPDSCDGKPLTVRELAPGLPAILQTAFLNKGDRAMFLKLQLFTDDQCSELLSLSDITIQPSEFILAPRENRDVFIVVNGTANILAKTPGCLGVLQVISGDEILRRRFRRLQNKEVKVRRINDPDLLKINWGVAYSREKEVQVEDDCLPPQPEDSVNFFNSCSKIQVQLYGERQTNDDASSTVFACLETEDTIGSMADITAANDKITEVHSPPVQGSVFHLPHKSQPAANIETGRTITWDVFPQTLSVPASDMSTLVFFVVNFSEVQQMFEVSSDCRWLDIEPREAILLSLSSVKVCVKLSPSRMPQSIVAPLTQSLKSQAAPHPPTLPKSTTGNLFHMKEASTDPQGHEIKALAVKYNSMPTASKTSQKVSGDSDLNLMDSAKSLVEVVSDNVIFPNTSTMKENYVKAEISQGPFTVRHTQFRIKSGHYVSVPVYFRPQTTGLFSCHLKLTVLEDKKVLTVQLSGRAVH</sequence>
<feature type="compositionally biased region" description="Basic residues" evidence="1">
    <location>
        <begin position="70"/>
        <end position="83"/>
    </location>
</feature>
<dbReference type="GO" id="GO:0090222">
    <property type="term" value="P:centrosome-templated microtubule nucleation"/>
    <property type="evidence" value="ECO:0007669"/>
    <property type="project" value="InterPro"/>
</dbReference>
<dbReference type="EMBL" id="JAHLQT010013238">
    <property type="protein sequence ID" value="KAG7170919.1"/>
    <property type="molecule type" value="Genomic_DNA"/>
</dbReference>
<evidence type="ECO:0000259" key="3">
    <source>
        <dbReference type="Pfam" id="PF22074"/>
    </source>
</evidence>
<evidence type="ECO:0000256" key="1">
    <source>
        <dbReference type="SAM" id="MobiDB-lite"/>
    </source>
</evidence>
<feature type="compositionally biased region" description="Low complexity" evidence="1">
    <location>
        <begin position="1"/>
        <end position="27"/>
    </location>
</feature>
<feature type="region of interest" description="Disordered" evidence="1">
    <location>
        <begin position="1082"/>
        <end position="1117"/>
    </location>
</feature>
<feature type="compositionally biased region" description="Basic residues" evidence="1">
    <location>
        <begin position="31"/>
        <end position="48"/>
    </location>
</feature>
<dbReference type="Pfam" id="PF22074">
    <property type="entry name" value="Cep192_D5"/>
    <property type="match status" value="1"/>
</dbReference>
<name>A0A8J5KP60_HOMAM</name>
<organism evidence="4 5">
    <name type="scientific">Homarus americanus</name>
    <name type="common">American lobster</name>
    <dbReference type="NCBI Taxonomy" id="6706"/>
    <lineage>
        <taxon>Eukaryota</taxon>
        <taxon>Metazoa</taxon>
        <taxon>Ecdysozoa</taxon>
        <taxon>Arthropoda</taxon>
        <taxon>Crustacea</taxon>
        <taxon>Multicrustacea</taxon>
        <taxon>Malacostraca</taxon>
        <taxon>Eumalacostraca</taxon>
        <taxon>Eucarida</taxon>
        <taxon>Decapoda</taxon>
        <taxon>Pleocyemata</taxon>
        <taxon>Astacidea</taxon>
        <taxon>Nephropoidea</taxon>
        <taxon>Nephropidae</taxon>
        <taxon>Homarus</taxon>
    </lineage>
</organism>
<dbReference type="InterPro" id="IPR054091">
    <property type="entry name" value="Cep192-like_D5"/>
</dbReference>
<feature type="region of interest" description="Disordered" evidence="1">
    <location>
        <begin position="1160"/>
        <end position="1209"/>
    </location>
</feature>
<dbReference type="InterPro" id="IPR039103">
    <property type="entry name" value="Spd-2/CEP192"/>
</dbReference>
<feature type="domain" description="Cep192-like" evidence="2">
    <location>
        <begin position="1897"/>
        <end position="1972"/>
    </location>
</feature>
<feature type="region of interest" description="Disordered" evidence="1">
    <location>
        <begin position="540"/>
        <end position="573"/>
    </location>
</feature>
<proteinExistence type="predicted"/>
<dbReference type="GO" id="GO:0005814">
    <property type="term" value="C:centriole"/>
    <property type="evidence" value="ECO:0007669"/>
    <property type="project" value="TreeGrafter"/>
</dbReference>
<feature type="compositionally biased region" description="Acidic residues" evidence="1">
    <location>
        <begin position="556"/>
        <end position="567"/>
    </location>
</feature>
<dbReference type="Proteomes" id="UP000747542">
    <property type="component" value="Unassembled WGS sequence"/>
</dbReference>
<accession>A0A8J5KP60</accession>
<dbReference type="InterPro" id="IPR054088">
    <property type="entry name" value="Cep192-like_D8"/>
</dbReference>
<evidence type="ECO:0000313" key="5">
    <source>
        <dbReference type="Proteomes" id="UP000747542"/>
    </source>
</evidence>
<evidence type="ECO:0000313" key="4">
    <source>
        <dbReference type="EMBL" id="KAG7170919.1"/>
    </source>
</evidence>
<dbReference type="PANTHER" id="PTHR16029">
    <property type="entry name" value="CENTROSOMAL PROTEIN OF 192 KDA"/>
    <property type="match status" value="1"/>
</dbReference>
<dbReference type="PANTHER" id="PTHR16029:SF11">
    <property type="entry name" value="CENTROSOMAL PROTEIN OF 192 KDA"/>
    <property type="match status" value="1"/>
</dbReference>
<comment type="caution">
    <text evidence="4">The sequence shown here is derived from an EMBL/GenBank/DDBJ whole genome shotgun (WGS) entry which is preliminary data.</text>
</comment>
<feature type="region of interest" description="Disordered" evidence="1">
    <location>
        <begin position="835"/>
        <end position="860"/>
    </location>
</feature>
<feature type="compositionally biased region" description="Polar residues" evidence="1">
    <location>
        <begin position="1022"/>
        <end position="1038"/>
    </location>
</feature>
<dbReference type="GO" id="GO:0000242">
    <property type="term" value="C:pericentriolar material"/>
    <property type="evidence" value="ECO:0007669"/>
    <property type="project" value="TreeGrafter"/>
</dbReference>
<feature type="domain" description="Cep192-like" evidence="3">
    <location>
        <begin position="1511"/>
        <end position="1674"/>
    </location>
</feature>